<organism evidence="1 2">
    <name type="scientific">Rhizorhabdus dicambivorans</name>
    <dbReference type="NCBI Taxonomy" id="1850238"/>
    <lineage>
        <taxon>Bacteria</taxon>
        <taxon>Pseudomonadati</taxon>
        <taxon>Pseudomonadota</taxon>
        <taxon>Alphaproteobacteria</taxon>
        <taxon>Sphingomonadales</taxon>
        <taxon>Sphingomonadaceae</taxon>
        <taxon>Rhizorhabdus</taxon>
    </lineage>
</organism>
<name>A0A2A4FUX1_9SPHN</name>
<dbReference type="Gene3D" id="2.40.128.380">
    <property type="entry name" value="T3SS negative regulator GrlR"/>
    <property type="match status" value="1"/>
</dbReference>
<accession>A0A2A4FUX1</accession>
<gene>
    <name evidence="1" type="ORF">COO09_15530</name>
</gene>
<reference evidence="1 2" key="1">
    <citation type="submission" date="2017-09" db="EMBL/GenBank/DDBJ databases">
        <title>The Catabolism of 3,6-Dichlorosalicylic acid is Initiated by the Cytochrome P450 Monooxygenase DsmABC in Rhizorhabdus dicambivorans Ndbn-20.</title>
        <authorList>
            <person name="Na L."/>
        </authorList>
    </citation>
    <scope>NUCLEOTIDE SEQUENCE [LARGE SCALE GENOMIC DNA]</scope>
    <source>
        <strain evidence="1 2">Ndbn-20m</strain>
    </source>
</reference>
<dbReference type="EMBL" id="NWUF01000015">
    <property type="protein sequence ID" value="PCE41472.1"/>
    <property type="molecule type" value="Genomic_DNA"/>
</dbReference>
<evidence type="ECO:0000313" key="1">
    <source>
        <dbReference type="EMBL" id="PCE41472.1"/>
    </source>
</evidence>
<dbReference type="OrthoDB" id="7578859at2"/>
<sequence>MAADPFAMLPPMNAGLEGLWTLRFGRFGCRDEETHGGILHIEEDRMAGGDGHFLFHGGYTLDDGTLSASLQAVRHGAAQGGYRGMFDTLDATFRLEFTAEALSPGQFEGRIRRDGGPDLRVVMRRFEPLSQRSRIV</sequence>
<dbReference type="RefSeq" id="WP_139114765.1">
    <property type="nucleotide sequence ID" value="NZ_NWUF01000015.1"/>
</dbReference>
<evidence type="ECO:0008006" key="3">
    <source>
        <dbReference type="Google" id="ProtNLM"/>
    </source>
</evidence>
<keyword evidence="2" id="KW-1185">Reference proteome</keyword>
<proteinExistence type="predicted"/>
<dbReference type="AlphaFoldDB" id="A0A2A4FUX1"/>
<dbReference type="Proteomes" id="UP000218934">
    <property type="component" value="Unassembled WGS sequence"/>
</dbReference>
<evidence type="ECO:0000313" key="2">
    <source>
        <dbReference type="Proteomes" id="UP000218934"/>
    </source>
</evidence>
<dbReference type="InterPro" id="IPR043019">
    <property type="entry name" value="GrlR_sf"/>
</dbReference>
<protein>
    <recommendedName>
        <fullName evidence="3">DUF1579 domain-containing protein</fullName>
    </recommendedName>
</protein>
<comment type="caution">
    <text evidence="1">The sequence shown here is derived from an EMBL/GenBank/DDBJ whole genome shotgun (WGS) entry which is preliminary data.</text>
</comment>